<dbReference type="PANTHER" id="PTHR10036">
    <property type="entry name" value="CD59 GLYCOPROTEIN"/>
    <property type="match status" value="1"/>
</dbReference>
<keyword evidence="5" id="KW-1185">Reference proteome</keyword>
<comment type="caution">
    <text evidence="4">The sequence shown here is derived from an EMBL/GenBank/DDBJ whole genome shotgun (WGS) entry which is preliminary data.</text>
</comment>
<evidence type="ECO:0000313" key="5">
    <source>
        <dbReference type="Proteomes" id="UP001209878"/>
    </source>
</evidence>
<gene>
    <name evidence="4" type="ORF">NP493_6g09024</name>
</gene>
<sequence length="984" mass="105700">MLPGSLFALLLYTAFCISVVDAVEPTTPYDLDRFDQTISNIVTACCTGSGCDTTVPTLPPPAPSPQQASLQWLLDNVDNMIADLESCCCQDKKPPVNSSVSVVTPDTTEIITGVDETGQWCYTCNDANTNEECNEGELVKCQSNQESCQTELRYRNGAARITKGCKQLLACENNEAGNKNNCPDQNGQSYCVYCCQGYGCNKYLPANPVDVGTKPPFGVSPTSPTGKSTTMVPLPPPPTMPPVTPSIETGTLTTVLQLMENLLPQLESCCCDDVGTKPPFGVSPSSPTGKSTTMVPLPPPPTMPPVTPSMETGTLTTVLQLMENLLPQLESCCCDDVGTKPPFGVSPTSPAGTSTTMVPLPPPPTMPPVTPSMETGTLTTVLQLMENLLPQLESCCCEKYSTPSHDDVTPPHVSVTMSLPPLPTMTIPTFTWDDQTEELSTVLRLMNHLMPQVKSCCCDSLTPDNKTQTDVTMSSPDFDVTVPEGLTKSKEDITPFVTPTPTSPLPPMPTIPDLEWDDQGETMTSILDLLNRLVPKVKSCCCDNLTPDNKTETDVTMSSPDFDVTVPGGLTKGKEDVTPFVTASVTPIPTSPLPPMPTIPDLEWDDQGETMTSILDLLNRLVPKVKSCCCDDITPGNGTIIEATSDSPLQTVTMPELDGVVTVPDGQWCYTCNNANSNEECNEGELMECQSNQESCHTELRYSNGAARITKGCKQLLACENNEAGNKNNCPDQNGQSYCVYCCQGYGCNKYLPANPADVGTKPPFGVSPTSPMVKSTTMVPLPPPPTMPPVTPSIELGTLTAILDLMEQTLPKLQSCCCGLDMPAEQQTGHLFDTSIPEHSLNTATINSLLFSVSDDNEFTTSDDFDRYDMTTDMGHTKIIPGMEHSTVGTTLAPLPPPPTMSPVTPSGQMKEISTVLQIMGELLPKLQTCCCVVDTSDNQTDEGDISDFEHATTESDFEHATTESEAEYVTTGIDFENATTGK</sequence>
<name>A0AAD9PFV1_RIDPI</name>
<reference evidence="4" key="1">
    <citation type="journal article" date="2023" name="Mol. Biol. Evol.">
        <title>Third-Generation Sequencing Reveals the Adaptive Role of the Epigenome in Three Deep-Sea Polychaetes.</title>
        <authorList>
            <person name="Perez M."/>
            <person name="Aroh O."/>
            <person name="Sun Y."/>
            <person name="Lan Y."/>
            <person name="Juniper S.K."/>
            <person name="Young C.R."/>
            <person name="Angers B."/>
            <person name="Qian P.Y."/>
        </authorList>
    </citation>
    <scope>NUCLEOTIDE SEQUENCE</scope>
    <source>
        <strain evidence="4">R07B-5</strain>
    </source>
</reference>
<keyword evidence="1 3" id="KW-0732">Signal</keyword>
<dbReference type="PANTHER" id="PTHR10036:SF3">
    <property type="entry name" value="PROTEIN SLEEPLESS-RELATED"/>
    <property type="match status" value="1"/>
</dbReference>
<dbReference type="Proteomes" id="UP001209878">
    <property type="component" value="Unassembled WGS sequence"/>
</dbReference>
<keyword evidence="2" id="KW-1015">Disulfide bond</keyword>
<organism evidence="4 5">
    <name type="scientific">Ridgeia piscesae</name>
    <name type="common">Tubeworm</name>
    <dbReference type="NCBI Taxonomy" id="27915"/>
    <lineage>
        <taxon>Eukaryota</taxon>
        <taxon>Metazoa</taxon>
        <taxon>Spiralia</taxon>
        <taxon>Lophotrochozoa</taxon>
        <taxon>Annelida</taxon>
        <taxon>Polychaeta</taxon>
        <taxon>Sedentaria</taxon>
        <taxon>Canalipalpata</taxon>
        <taxon>Sabellida</taxon>
        <taxon>Siboglinidae</taxon>
        <taxon>Ridgeia</taxon>
    </lineage>
</organism>
<evidence type="ECO:0000313" key="4">
    <source>
        <dbReference type="EMBL" id="KAK2193924.1"/>
    </source>
</evidence>
<evidence type="ECO:0000256" key="2">
    <source>
        <dbReference type="ARBA" id="ARBA00023157"/>
    </source>
</evidence>
<dbReference type="SUPFAM" id="SSF57302">
    <property type="entry name" value="Snake toxin-like"/>
    <property type="match status" value="2"/>
</dbReference>
<dbReference type="AlphaFoldDB" id="A0AAD9PFV1"/>
<accession>A0AAD9PFV1</accession>
<evidence type="ECO:0000256" key="1">
    <source>
        <dbReference type="ARBA" id="ARBA00022729"/>
    </source>
</evidence>
<protein>
    <submittedName>
        <fullName evidence="4">Uncharacterized protein</fullName>
    </submittedName>
</protein>
<evidence type="ECO:0000256" key="3">
    <source>
        <dbReference type="SAM" id="SignalP"/>
    </source>
</evidence>
<feature type="chain" id="PRO_5042107430" evidence="3">
    <location>
        <begin position="23"/>
        <end position="984"/>
    </location>
</feature>
<dbReference type="EMBL" id="JAODUO010000005">
    <property type="protein sequence ID" value="KAK2193924.1"/>
    <property type="molecule type" value="Genomic_DNA"/>
</dbReference>
<dbReference type="InterPro" id="IPR045860">
    <property type="entry name" value="Snake_toxin-like_sf"/>
</dbReference>
<dbReference type="CDD" id="cd23539">
    <property type="entry name" value="TFP_LU_ECD_CinHb4_like"/>
    <property type="match status" value="2"/>
</dbReference>
<feature type="signal peptide" evidence="3">
    <location>
        <begin position="1"/>
        <end position="22"/>
    </location>
</feature>
<proteinExistence type="predicted"/>